<dbReference type="OrthoDB" id="9770871at2"/>
<dbReference type="SUPFAM" id="SSF53649">
    <property type="entry name" value="Alkaline phosphatase-like"/>
    <property type="match status" value="1"/>
</dbReference>
<evidence type="ECO:0000256" key="1">
    <source>
        <dbReference type="ARBA" id="ARBA00022801"/>
    </source>
</evidence>
<organism evidence="3 4">
    <name type="scientific">Mucilaginibacter frigoritolerans</name>
    <dbReference type="NCBI Taxonomy" id="652788"/>
    <lineage>
        <taxon>Bacteria</taxon>
        <taxon>Pseudomonadati</taxon>
        <taxon>Bacteroidota</taxon>
        <taxon>Sphingobacteriia</taxon>
        <taxon>Sphingobacteriales</taxon>
        <taxon>Sphingobacteriaceae</taxon>
        <taxon>Mucilaginibacter</taxon>
    </lineage>
</organism>
<dbReference type="Gene3D" id="3.40.720.10">
    <property type="entry name" value="Alkaline Phosphatase, subunit A"/>
    <property type="match status" value="1"/>
</dbReference>
<keyword evidence="2" id="KW-0732">Signal</keyword>
<name>A0A562TX69_9SPHI</name>
<dbReference type="AlphaFoldDB" id="A0A562TX69"/>
<feature type="chain" id="PRO_5022051835" evidence="2">
    <location>
        <begin position="21"/>
        <end position="301"/>
    </location>
</feature>
<dbReference type="PANTHER" id="PTHR31956">
    <property type="entry name" value="NON-SPECIFIC PHOSPHOLIPASE C4-RELATED"/>
    <property type="match status" value="1"/>
</dbReference>
<protein>
    <submittedName>
        <fullName evidence="3">Acid phosphatase</fullName>
    </submittedName>
</protein>
<dbReference type="InterPro" id="IPR017850">
    <property type="entry name" value="Alkaline_phosphatase_core_sf"/>
</dbReference>
<keyword evidence="1" id="KW-0378">Hydrolase</keyword>
<dbReference type="Pfam" id="PF04185">
    <property type="entry name" value="Phosphoesterase"/>
    <property type="match status" value="1"/>
</dbReference>
<dbReference type="RefSeq" id="WP_144913948.1">
    <property type="nucleotide sequence ID" value="NZ_VLLI01000009.1"/>
</dbReference>
<gene>
    <name evidence="3" type="ORF">JN11_03112</name>
</gene>
<dbReference type="GO" id="GO:0042578">
    <property type="term" value="F:phosphoric ester hydrolase activity"/>
    <property type="evidence" value="ECO:0007669"/>
    <property type="project" value="UniProtKB-ARBA"/>
</dbReference>
<sequence>MKIKLFLTLCLLSVVLLITAFTNSPGIPHYDHVIIVIEENHGYNELIGSTNAPYINYLAQNGALFTDSHGIGHPSQPNYLAFFSGSTQGSTNDDCLDAITPFTSPNLGASLIQNGLSFKGYAQTMPSIGFLGCTYLDSKLTVGKLYARKHAPWVNWLGTGTNSIPRSCSLPMTEFPKDFSKLPTVAFVIPDMDYDMHNIGAPGDKAAIIRGDKWLKENLAAYTQWAAKHNSLLIVTFDEDDYNPQNNNKIPAIFFGDHIEAGKYNTAINHYNVLHTLETMYNLPITDNNTTAAAITGVWKK</sequence>
<evidence type="ECO:0000256" key="2">
    <source>
        <dbReference type="SAM" id="SignalP"/>
    </source>
</evidence>
<dbReference type="EMBL" id="VLLI01000009">
    <property type="protein sequence ID" value="TWI98033.1"/>
    <property type="molecule type" value="Genomic_DNA"/>
</dbReference>
<evidence type="ECO:0000313" key="4">
    <source>
        <dbReference type="Proteomes" id="UP000317010"/>
    </source>
</evidence>
<proteinExistence type="predicted"/>
<reference evidence="3 4" key="1">
    <citation type="submission" date="2019-07" db="EMBL/GenBank/DDBJ databases">
        <title>Genomic Encyclopedia of Archaeal and Bacterial Type Strains, Phase II (KMG-II): from individual species to whole genera.</title>
        <authorList>
            <person name="Goeker M."/>
        </authorList>
    </citation>
    <scope>NUCLEOTIDE SEQUENCE [LARGE SCALE GENOMIC DNA]</scope>
    <source>
        <strain evidence="3 4">ATCC BAA-1854</strain>
    </source>
</reference>
<accession>A0A562TX69</accession>
<comment type="caution">
    <text evidence="3">The sequence shown here is derived from an EMBL/GenBank/DDBJ whole genome shotgun (WGS) entry which is preliminary data.</text>
</comment>
<feature type="signal peptide" evidence="2">
    <location>
        <begin position="1"/>
        <end position="20"/>
    </location>
</feature>
<keyword evidence="4" id="KW-1185">Reference proteome</keyword>
<dbReference type="Proteomes" id="UP000317010">
    <property type="component" value="Unassembled WGS sequence"/>
</dbReference>
<dbReference type="PANTHER" id="PTHR31956:SF1">
    <property type="entry name" value="NON-SPECIFIC PHOSPHOLIPASE C1"/>
    <property type="match status" value="1"/>
</dbReference>
<dbReference type="InterPro" id="IPR007312">
    <property type="entry name" value="Phosphoesterase"/>
</dbReference>
<evidence type="ECO:0000313" key="3">
    <source>
        <dbReference type="EMBL" id="TWI98033.1"/>
    </source>
</evidence>